<accession>A0A852T592</accession>
<dbReference type="Gene3D" id="3.40.30.10">
    <property type="entry name" value="Glutaredoxin"/>
    <property type="match status" value="1"/>
</dbReference>
<keyword evidence="6" id="KW-0812">Transmembrane</keyword>
<keyword evidence="2" id="KW-0732">Signal</keyword>
<evidence type="ECO:0000256" key="5">
    <source>
        <dbReference type="ARBA" id="ARBA00023284"/>
    </source>
</evidence>
<dbReference type="GO" id="GO:0016853">
    <property type="term" value="F:isomerase activity"/>
    <property type="evidence" value="ECO:0007669"/>
    <property type="project" value="UniProtKB-KW"/>
</dbReference>
<evidence type="ECO:0000256" key="2">
    <source>
        <dbReference type="ARBA" id="ARBA00022729"/>
    </source>
</evidence>
<dbReference type="InterPro" id="IPR012336">
    <property type="entry name" value="Thioredoxin-like_fold"/>
</dbReference>
<comment type="caution">
    <text evidence="8">The sequence shown here is derived from an EMBL/GenBank/DDBJ whole genome shotgun (WGS) entry which is preliminary data.</text>
</comment>
<keyword evidence="4" id="KW-1015">Disulfide bond</keyword>
<keyword evidence="3" id="KW-0560">Oxidoreductase</keyword>
<evidence type="ECO:0000313" key="9">
    <source>
        <dbReference type="Proteomes" id="UP000548423"/>
    </source>
</evidence>
<dbReference type="Proteomes" id="UP000548423">
    <property type="component" value="Unassembled WGS sequence"/>
</dbReference>
<organism evidence="8 9">
    <name type="scientific">Neobacillus niacini</name>
    <dbReference type="NCBI Taxonomy" id="86668"/>
    <lineage>
        <taxon>Bacteria</taxon>
        <taxon>Bacillati</taxon>
        <taxon>Bacillota</taxon>
        <taxon>Bacilli</taxon>
        <taxon>Bacillales</taxon>
        <taxon>Bacillaceae</taxon>
        <taxon>Neobacillus</taxon>
    </lineage>
</organism>
<dbReference type="PANTHER" id="PTHR13887">
    <property type="entry name" value="GLUTATHIONE S-TRANSFERASE KAPPA"/>
    <property type="match status" value="1"/>
</dbReference>
<reference evidence="9" key="2">
    <citation type="submission" date="2020-08" db="EMBL/GenBank/DDBJ databases">
        <title>The Agave Microbiome: Exploring the role of microbial communities in plant adaptations to desert environments.</title>
        <authorList>
            <person name="Partida-Martinez L.P."/>
        </authorList>
    </citation>
    <scope>NUCLEOTIDE SEQUENCE [LARGE SCALE GENOMIC DNA]</scope>
    <source>
        <strain evidence="9">AT2.8</strain>
    </source>
</reference>
<name>A0A852T592_9BACI</name>
<dbReference type="InterPro" id="IPR036249">
    <property type="entry name" value="Thioredoxin-like_sf"/>
</dbReference>
<dbReference type="PROSITE" id="PS51352">
    <property type="entry name" value="THIOREDOXIN_2"/>
    <property type="match status" value="1"/>
</dbReference>
<evidence type="ECO:0000313" key="8">
    <source>
        <dbReference type="EMBL" id="NYE03880.1"/>
    </source>
</evidence>
<dbReference type="PANTHER" id="PTHR13887:SF14">
    <property type="entry name" value="DISULFIDE BOND FORMATION PROTEIN D"/>
    <property type="match status" value="1"/>
</dbReference>
<dbReference type="GO" id="GO:0016491">
    <property type="term" value="F:oxidoreductase activity"/>
    <property type="evidence" value="ECO:0007669"/>
    <property type="project" value="UniProtKB-KW"/>
</dbReference>
<dbReference type="InterPro" id="IPR013766">
    <property type="entry name" value="Thioredoxin_domain"/>
</dbReference>
<evidence type="ECO:0000256" key="1">
    <source>
        <dbReference type="ARBA" id="ARBA00005791"/>
    </source>
</evidence>
<evidence type="ECO:0000256" key="6">
    <source>
        <dbReference type="SAM" id="Phobius"/>
    </source>
</evidence>
<dbReference type="AlphaFoldDB" id="A0A852T592"/>
<keyword evidence="6" id="KW-1133">Transmembrane helix</keyword>
<evidence type="ECO:0000256" key="4">
    <source>
        <dbReference type="ARBA" id="ARBA00023157"/>
    </source>
</evidence>
<gene>
    <name evidence="8" type="ORF">F4694_000599</name>
</gene>
<keyword evidence="8" id="KW-0413">Isomerase</keyword>
<dbReference type="Pfam" id="PF13462">
    <property type="entry name" value="Thioredoxin_4"/>
    <property type="match status" value="1"/>
</dbReference>
<dbReference type="SUPFAM" id="SSF52833">
    <property type="entry name" value="Thioredoxin-like"/>
    <property type="match status" value="1"/>
</dbReference>
<keyword evidence="6" id="KW-0472">Membrane</keyword>
<protein>
    <submittedName>
        <fullName evidence="8">Protein-disulfide isomerase</fullName>
    </submittedName>
</protein>
<proteinExistence type="inferred from homology"/>
<keyword evidence="5" id="KW-0676">Redox-active center</keyword>
<reference evidence="9" key="1">
    <citation type="submission" date="2020-07" db="EMBL/GenBank/DDBJ databases">
        <authorList>
            <person name="Partida-Martinez L."/>
            <person name="Huntemann M."/>
            <person name="Clum A."/>
            <person name="Wang J."/>
            <person name="Palaniappan K."/>
            <person name="Ritter S."/>
            <person name="Chen I.-M."/>
            <person name="Stamatis D."/>
            <person name="Reddy T."/>
            <person name="O'Malley R."/>
            <person name="Daum C."/>
            <person name="Shapiro N."/>
            <person name="Ivanova N."/>
            <person name="Kyrpides N."/>
            <person name="Woyke T."/>
        </authorList>
    </citation>
    <scope>NUCLEOTIDE SEQUENCE [LARGE SCALE GENOMIC DNA]</scope>
    <source>
        <strain evidence="9">AT2.8</strain>
    </source>
</reference>
<evidence type="ECO:0000259" key="7">
    <source>
        <dbReference type="PROSITE" id="PS51352"/>
    </source>
</evidence>
<comment type="similarity">
    <text evidence="1">Belongs to the thioredoxin family. DsbA subfamily.</text>
</comment>
<feature type="domain" description="Thioredoxin" evidence="7">
    <location>
        <begin position="40"/>
        <end position="235"/>
    </location>
</feature>
<dbReference type="EMBL" id="JACCBX010000001">
    <property type="protein sequence ID" value="NYE03880.1"/>
    <property type="molecule type" value="Genomic_DNA"/>
</dbReference>
<sequence>MAQGKKGTKKGTTKPPSSSSKFVFWIIGLIAIAIIGFIFLANNEKSDDSAKEEIDYSNQPFLGEESAPVSIVEFGDYKCPNCKNFAENVVPQVVKEFVDTGKAKFYYFHYPFINVDSDRTAKFSEAVYHELGNEKFWEFHELIFDKQPEDTRYETIDVFTEEFLTETLGEMASEEEVKKVVAYFDTKAPEEAWKSDEDLGGKLGVTGTPTIFVNGKRFDGQTMDDLNELVEEAAKEKGNE</sequence>
<evidence type="ECO:0000256" key="3">
    <source>
        <dbReference type="ARBA" id="ARBA00023002"/>
    </source>
</evidence>
<feature type="transmembrane region" description="Helical" evidence="6">
    <location>
        <begin position="22"/>
        <end position="41"/>
    </location>
</feature>